<accession>A0A2T0VTI4</accession>
<dbReference type="InterPro" id="IPR000209">
    <property type="entry name" value="Peptidase_S8/S53_dom"/>
</dbReference>
<protein>
    <submittedName>
        <fullName evidence="5">Subtilase family protein</fullName>
    </submittedName>
</protein>
<dbReference type="CDD" id="cd00306">
    <property type="entry name" value="Peptidases_S8_S53"/>
    <property type="match status" value="1"/>
</dbReference>
<evidence type="ECO:0000313" key="6">
    <source>
        <dbReference type="Proteomes" id="UP000238007"/>
    </source>
</evidence>
<gene>
    <name evidence="5" type="ORF">CLV80_1178</name>
</gene>
<keyword evidence="3" id="KW-0720">Serine protease</keyword>
<dbReference type="GO" id="GO:0004252">
    <property type="term" value="F:serine-type endopeptidase activity"/>
    <property type="evidence" value="ECO:0007669"/>
    <property type="project" value="InterPro"/>
</dbReference>
<keyword evidence="2" id="KW-0378">Hydrolase</keyword>
<sequence>MTKIETQLTGTEIYPQYDALWHLKTLGVLGENNAPNGWRATQQSKPTRIAVIDTSAAIDHPNLVGAINTELSLDLFSARLGSFPYLPANQESIGDLELNWATNIADGLPHSVRLLAEFIDRLSHGSKPHADMVQPCVSPSFSNHGTSISGLVGARPCVSTQTLTTGHAIPIALPYSGVDPMCEIVQISTNFDPNPEGLILAFLYADLIDADVVLFPRNIADPTRTVPELGDHTVDGVALNDLVRQVSSDVDDNNAWSELAQLIENVSQARPVVCAAGNSNEDNAIYPANLASEHNGIISVGAINAKGHRSSYSGSRNITVFAPSNDAEVFDRNEVRLDEQSPDYDPTGVPANNSNHMFSSYDVISTDVPGPAGYSGSPYQSASLNNTMREFGSYFSRFGGTSAASALIAGFLSLAKSTGRSTLSTGVGAKTWLIAQSHEIGVDDEKLAVPCWSGEPTFPDKV</sequence>
<dbReference type="RefSeq" id="WP_106359221.1">
    <property type="nucleotide sequence ID" value="NZ_PVTP01000017.1"/>
</dbReference>
<name>A0A2T0VTI4_9RHOB</name>
<evidence type="ECO:0000259" key="4">
    <source>
        <dbReference type="Pfam" id="PF00082"/>
    </source>
</evidence>
<evidence type="ECO:0000256" key="3">
    <source>
        <dbReference type="ARBA" id="ARBA00022825"/>
    </source>
</evidence>
<evidence type="ECO:0000256" key="1">
    <source>
        <dbReference type="ARBA" id="ARBA00022670"/>
    </source>
</evidence>
<proteinExistence type="predicted"/>
<dbReference type="GO" id="GO:0006508">
    <property type="term" value="P:proteolysis"/>
    <property type="evidence" value="ECO:0007669"/>
    <property type="project" value="UniProtKB-KW"/>
</dbReference>
<dbReference type="Pfam" id="PF00082">
    <property type="entry name" value="Peptidase_S8"/>
    <property type="match status" value="1"/>
</dbReference>
<evidence type="ECO:0000256" key="2">
    <source>
        <dbReference type="ARBA" id="ARBA00022801"/>
    </source>
</evidence>
<dbReference type="Gene3D" id="3.40.50.200">
    <property type="entry name" value="Peptidase S8/S53 domain"/>
    <property type="match status" value="1"/>
</dbReference>
<dbReference type="EMBL" id="PVTP01000017">
    <property type="protein sequence ID" value="PRY74490.1"/>
    <property type="molecule type" value="Genomic_DNA"/>
</dbReference>
<reference evidence="5 6" key="1">
    <citation type="submission" date="2018-03" db="EMBL/GenBank/DDBJ databases">
        <title>Genomic Encyclopedia of Archaeal and Bacterial Type Strains, Phase II (KMG-II): from individual species to whole genera.</title>
        <authorList>
            <person name="Goeker M."/>
        </authorList>
    </citation>
    <scope>NUCLEOTIDE SEQUENCE [LARGE SCALE GENOMIC DNA]</scope>
    <source>
        <strain evidence="5 6">DSM 101533</strain>
    </source>
</reference>
<dbReference type="SUPFAM" id="SSF52743">
    <property type="entry name" value="Subtilisin-like"/>
    <property type="match status" value="1"/>
</dbReference>
<evidence type="ECO:0000313" key="5">
    <source>
        <dbReference type="EMBL" id="PRY74490.1"/>
    </source>
</evidence>
<comment type="caution">
    <text evidence="5">The sequence shown here is derived from an EMBL/GenBank/DDBJ whole genome shotgun (WGS) entry which is preliminary data.</text>
</comment>
<dbReference type="Proteomes" id="UP000238007">
    <property type="component" value="Unassembled WGS sequence"/>
</dbReference>
<feature type="domain" description="Peptidase S8/S53" evidence="4">
    <location>
        <begin position="47"/>
        <end position="418"/>
    </location>
</feature>
<dbReference type="AlphaFoldDB" id="A0A2T0VTI4"/>
<organism evidence="5 6">
    <name type="scientific">Yoonia maritima</name>
    <dbReference type="NCBI Taxonomy" id="1435347"/>
    <lineage>
        <taxon>Bacteria</taxon>
        <taxon>Pseudomonadati</taxon>
        <taxon>Pseudomonadota</taxon>
        <taxon>Alphaproteobacteria</taxon>
        <taxon>Rhodobacterales</taxon>
        <taxon>Paracoccaceae</taxon>
        <taxon>Yoonia</taxon>
    </lineage>
</organism>
<dbReference type="InterPro" id="IPR015500">
    <property type="entry name" value="Peptidase_S8_subtilisin-rel"/>
</dbReference>
<dbReference type="OrthoDB" id="8390372at2"/>
<dbReference type="PRINTS" id="PR00723">
    <property type="entry name" value="SUBTILISIN"/>
</dbReference>
<keyword evidence="6" id="KW-1185">Reference proteome</keyword>
<keyword evidence="1" id="KW-0645">Protease</keyword>
<dbReference type="InterPro" id="IPR036852">
    <property type="entry name" value="Peptidase_S8/S53_dom_sf"/>
</dbReference>